<protein>
    <recommendedName>
        <fullName evidence="3">DUF7330 domain-containing protein</fullName>
    </recommendedName>
</protein>
<dbReference type="RefSeq" id="WP_103934267.1">
    <property type="nucleotide sequence ID" value="NZ_FNVA01000006.1"/>
</dbReference>
<dbReference type="AlphaFoldDB" id="A0A1H6B1B7"/>
<dbReference type="PANTHER" id="PTHR34094:SF1">
    <property type="entry name" value="PROTEIN FAM185A"/>
    <property type="match status" value="1"/>
</dbReference>
<keyword evidence="2" id="KW-0732">Signal</keyword>
<dbReference type="Pfam" id="PF24016">
    <property type="entry name" value="DUF7330"/>
    <property type="match status" value="1"/>
</dbReference>
<dbReference type="EMBL" id="FNVA01000006">
    <property type="protein sequence ID" value="SEG54027.1"/>
    <property type="molecule type" value="Genomic_DNA"/>
</dbReference>
<gene>
    <name evidence="4" type="ORF">SAMN05421819_3396</name>
</gene>
<organism evidence="4 5">
    <name type="scientific">Bryocella elongata</name>
    <dbReference type="NCBI Taxonomy" id="863522"/>
    <lineage>
        <taxon>Bacteria</taxon>
        <taxon>Pseudomonadati</taxon>
        <taxon>Acidobacteriota</taxon>
        <taxon>Terriglobia</taxon>
        <taxon>Terriglobales</taxon>
        <taxon>Acidobacteriaceae</taxon>
        <taxon>Bryocella</taxon>
    </lineage>
</organism>
<evidence type="ECO:0000313" key="5">
    <source>
        <dbReference type="Proteomes" id="UP000236728"/>
    </source>
</evidence>
<feature type="region of interest" description="Disordered" evidence="1">
    <location>
        <begin position="243"/>
        <end position="265"/>
    </location>
</feature>
<evidence type="ECO:0000313" key="4">
    <source>
        <dbReference type="EMBL" id="SEG54027.1"/>
    </source>
</evidence>
<reference evidence="4 5" key="1">
    <citation type="submission" date="2016-10" db="EMBL/GenBank/DDBJ databases">
        <authorList>
            <person name="de Groot N.N."/>
        </authorList>
    </citation>
    <scope>NUCLEOTIDE SEQUENCE [LARGE SCALE GENOMIC DNA]</scope>
    <source>
        <strain evidence="4 5">DSM 22489</strain>
    </source>
</reference>
<evidence type="ECO:0000256" key="1">
    <source>
        <dbReference type="SAM" id="MobiDB-lite"/>
    </source>
</evidence>
<evidence type="ECO:0000256" key="2">
    <source>
        <dbReference type="SAM" id="SignalP"/>
    </source>
</evidence>
<evidence type="ECO:0000259" key="3">
    <source>
        <dbReference type="Pfam" id="PF24016"/>
    </source>
</evidence>
<dbReference type="OrthoDB" id="128240at2"/>
<dbReference type="InterPro" id="IPR055754">
    <property type="entry name" value="DUF7330"/>
</dbReference>
<sequence>MRRYVLSLCTLLIAAASLQAQNFTTQPCKDSDEGSHWFGGNKSACEVRSTTLPLANGSLNVHGTNGAIEVTGEDRRDIALEARVTARAGSDAEAVSILREVTIATSGTIQANGPKSFGERNWSVSYRLRVPHRLAAKLETVNGSVSLAAINGEINAETTNGSVQLADLAGNVHVSTTNGSIKASLDGNTWHGAGLSAITTNGGVTVSVPPSYSAHLVASTTNGGISAVNGLSTSAGRHHKQLDTTLGNGGPTLSFETTNGGVKIQ</sequence>
<dbReference type="Proteomes" id="UP000236728">
    <property type="component" value="Unassembled WGS sequence"/>
</dbReference>
<feature type="chain" id="PRO_5009293216" description="DUF7330 domain-containing protein" evidence="2">
    <location>
        <begin position="21"/>
        <end position="265"/>
    </location>
</feature>
<proteinExistence type="predicted"/>
<feature type="compositionally biased region" description="Polar residues" evidence="1">
    <location>
        <begin position="254"/>
        <end position="265"/>
    </location>
</feature>
<feature type="domain" description="DUF7330" evidence="3">
    <location>
        <begin position="121"/>
        <end position="233"/>
    </location>
</feature>
<keyword evidence="5" id="KW-1185">Reference proteome</keyword>
<name>A0A1H6B1B7_9BACT</name>
<feature type="signal peptide" evidence="2">
    <location>
        <begin position="1"/>
        <end position="20"/>
    </location>
</feature>
<dbReference type="PANTHER" id="PTHR34094">
    <property type="match status" value="1"/>
</dbReference>
<accession>A0A1H6B1B7</accession>